<organism evidence="2 3">
    <name type="scientific">Streptomyces thinghirensis</name>
    <dbReference type="NCBI Taxonomy" id="551547"/>
    <lineage>
        <taxon>Bacteria</taxon>
        <taxon>Bacillati</taxon>
        <taxon>Actinomycetota</taxon>
        <taxon>Actinomycetes</taxon>
        <taxon>Kitasatosporales</taxon>
        <taxon>Streptomycetaceae</taxon>
        <taxon>Streptomyces</taxon>
    </lineage>
</organism>
<proteinExistence type="predicted"/>
<gene>
    <name evidence="2" type="ORF">GCM10023323_63420</name>
</gene>
<name>A0ABP9TGA7_9ACTN</name>
<keyword evidence="3" id="KW-1185">Reference proteome</keyword>
<sequence>MQLDAGHPAFLQLQDDAVEGAVLAVGDVGGVSAPARRWAPARTSVPPGVSSSRRTPSSSVSRSETGCGTCALQRTRESAFRYSRPHRALSPEPVAATSS</sequence>
<feature type="region of interest" description="Disordered" evidence="1">
    <location>
        <begin position="39"/>
        <end position="70"/>
    </location>
</feature>
<accession>A0ABP9TGA7</accession>
<evidence type="ECO:0000256" key="1">
    <source>
        <dbReference type="SAM" id="MobiDB-lite"/>
    </source>
</evidence>
<reference evidence="3" key="1">
    <citation type="journal article" date="2019" name="Int. J. Syst. Evol. Microbiol.">
        <title>The Global Catalogue of Microorganisms (GCM) 10K type strain sequencing project: providing services to taxonomists for standard genome sequencing and annotation.</title>
        <authorList>
            <consortium name="The Broad Institute Genomics Platform"/>
            <consortium name="The Broad Institute Genome Sequencing Center for Infectious Disease"/>
            <person name="Wu L."/>
            <person name="Ma J."/>
        </authorList>
    </citation>
    <scope>NUCLEOTIDE SEQUENCE [LARGE SCALE GENOMIC DNA]</scope>
    <source>
        <strain evidence="3">JCM 18306</strain>
    </source>
</reference>
<evidence type="ECO:0000313" key="2">
    <source>
        <dbReference type="EMBL" id="GAA5215226.1"/>
    </source>
</evidence>
<dbReference type="Proteomes" id="UP001499878">
    <property type="component" value="Unassembled WGS sequence"/>
</dbReference>
<comment type="caution">
    <text evidence="2">The sequence shown here is derived from an EMBL/GenBank/DDBJ whole genome shotgun (WGS) entry which is preliminary data.</text>
</comment>
<evidence type="ECO:0000313" key="3">
    <source>
        <dbReference type="Proteomes" id="UP001499878"/>
    </source>
</evidence>
<protein>
    <submittedName>
        <fullName evidence="2">Uncharacterized protein</fullName>
    </submittedName>
</protein>
<feature type="compositionally biased region" description="Low complexity" evidence="1">
    <location>
        <begin position="43"/>
        <end position="65"/>
    </location>
</feature>
<dbReference type="EMBL" id="BAABJR010000020">
    <property type="protein sequence ID" value="GAA5215226.1"/>
    <property type="molecule type" value="Genomic_DNA"/>
</dbReference>